<dbReference type="KEGG" id="mtw:CQW49_01285"/>
<keyword evidence="1" id="KW-0812">Transmembrane</keyword>
<protein>
    <submittedName>
        <fullName evidence="3">Uncharacterized protein</fullName>
    </submittedName>
</protein>
<keyword evidence="2" id="KW-0732">Signal</keyword>
<keyword evidence="4" id="KW-1185">Reference proteome</keyword>
<organism evidence="3 4">
    <name type="scientific">Methylosinus trichosporium (strain ATCC 35070 / NCIMB 11131 / UNIQEM 75 / OB3b)</name>
    <dbReference type="NCBI Taxonomy" id="595536"/>
    <lineage>
        <taxon>Bacteria</taxon>
        <taxon>Pseudomonadati</taxon>
        <taxon>Pseudomonadota</taxon>
        <taxon>Alphaproteobacteria</taxon>
        <taxon>Hyphomicrobiales</taxon>
        <taxon>Methylocystaceae</taxon>
        <taxon>Methylosinus</taxon>
    </lineage>
</organism>
<keyword evidence="1" id="KW-0472">Membrane</keyword>
<dbReference type="EMBL" id="CP023737">
    <property type="protein sequence ID" value="ATQ66681.1"/>
    <property type="molecule type" value="Genomic_DNA"/>
</dbReference>
<keyword evidence="1" id="KW-1133">Transmembrane helix</keyword>
<dbReference type="AlphaFoldDB" id="A0A2D2CV30"/>
<evidence type="ECO:0000313" key="4">
    <source>
        <dbReference type="Proteomes" id="UP000230709"/>
    </source>
</evidence>
<gene>
    <name evidence="3" type="ORF">CQW49_01285</name>
</gene>
<dbReference type="Proteomes" id="UP000230709">
    <property type="component" value="Chromosome"/>
</dbReference>
<feature type="signal peptide" evidence="2">
    <location>
        <begin position="1"/>
        <end position="27"/>
    </location>
</feature>
<feature type="chain" id="PRO_5013695968" evidence="2">
    <location>
        <begin position="28"/>
        <end position="219"/>
    </location>
</feature>
<evidence type="ECO:0000256" key="1">
    <source>
        <dbReference type="SAM" id="Phobius"/>
    </source>
</evidence>
<reference evidence="4" key="1">
    <citation type="submission" date="2017-10" db="EMBL/GenBank/DDBJ databases">
        <title>Completed PacBio SMRT sequence of Methylosinus trichosporium OB3b reveals presence of a third large plasmid.</title>
        <authorList>
            <person name="Charles T.C."/>
            <person name="Lynch M.D.J."/>
            <person name="Heil J.R."/>
            <person name="Cheng J."/>
        </authorList>
    </citation>
    <scope>NUCLEOTIDE SEQUENCE [LARGE SCALE GENOMIC DNA]</scope>
    <source>
        <strain evidence="4">OB3b</strain>
    </source>
</reference>
<sequence>MDTRSSRRRIFLLAFLSGIATAGYAFAHDGVKLEQDTCVLKVGPVKVHFIGYQNKGEPQEFCDDIARTGPTVIALSAMELDRLPDSYIVQNQAPAAPSAAPSVDLREIAIGVRIVKDVGEATEFYAPPKIYRNATMTFEHDFREAGKYAAIITVADRDGQEWSGRFPFTVGVFSVWNSIEYILYAIGFVALSAGLWRIAWRGKRPAKPEDPVTIFHQAE</sequence>
<accession>A0A2D2CV30</accession>
<proteinExistence type="predicted"/>
<evidence type="ECO:0000256" key="2">
    <source>
        <dbReference type="SAM" id="SignalP"/>
    </source>
</evidence>
<evidence type="ECO:0000313" key="3">
    <source>
        <dbReference type="EMBL" id="ATQ66681.1"/>
    </source>
</evidence>
<name>A0A2D2CV30_METT3</name>
<feature type="transmembrane region" description="Helical" evidence="1">
    <location>
        <begin position="181"/>
        <end position="200"/>
    </location>
</feature>
<dbReference type="STRING" id="595536.GCA_000178815_00688"/>